<feature type="compositionally biased region" description="Basic and acidic residues" evidence="1">
    <location>
        <begin position="565"/>
        <end position="579"/>
    </location>
</feature>
<feature type="region of interest" description="Disordered" evidence="1">
    <location>
        <begin position="666"/>
        <end position="753"/>
    </location>
</feature>
<dbReference type="STRING" id="84645.A0A498LS68"/>
<feature type="region of interest" description="Disordered" evidence="1">
    <location>
        <begin position="478"/>
        <end position="650"/>
    </location>
</feature>
<keyword evidence="3" id="KW-1185">Reference proteome</keyword>
<proteinExistence type="evidence at protein level"/>
<feature type="compositionally biased region" description="Basic and acidic residues" evidence="1">
    <location>
        <begin position="35"/>
        <end position="46"/>
    </location>
</feature>
<feature type="compositionally biased region" description="Polar residues" evidence="1">
    <location>
        <begin position="724"/>
        <end position="733"/>
    </location>
</feature>
<name>A0A498LS68_LABRO</name>
<feature type="compositionally biased region" description="Low complexity" evidence="1">
    <location>
        <begin position="666"/>
        <end position="683"/>
    </location>
</feature>
<keyword evidence="4" id="KW-1267">Proteomics identification</keyword>
<comment type="caution">
    <text evidence="2">The sequence shown here is derived from an EMBL/GenBank/DDBJ whole genome shotgun (WGS) entry which is preliminary data.</text>
</comment>
<evidence type="ECO:0000256" key="1">
    <source>
        <dbReference type="SAM" id="MobiDB-lite"/>
    </source>
</evidence>
<feature type="compositionally biased region" description="Basic and acidic residues" evidence="1">
    <location>
        <begin position="625"/>
        <end position="644"/>
    </location>
</feature>
<reference evidence="2 3" key="1">
    <citation type="submission" date="2018-03" db="EMBL/GenBank/DDBJ databases">
        <title>Draft genome sequence of Rohu Carp (Labeo rohita).</title>
        <authorList>
            <person name="Das P."/>
            <person name="Kushwaha B."/>
            <person name="Joshi C.G."/>
            <person name="Kumar D."/>
            <person name="Nagpure N.S."/>
            <person name="Sahoo L."/>
            <person name="Das S.P."/>
            <person name="Bit A."/>
            <person name="Patnaik S."/>
            <person name="Meher P.K."/>
            <person name="Jayasankar P."/>
            <person name="Koringa P.G."/>
            <person name="Patel N.V."/>
            <person name="Hinsu A.T."/>
            <person name="Kumar R."/>
            <person name="Pandey M."/>
            <person name="Agarwal S."/>
            <person name="Srivastava S."/>
            <person name="Singh M."/>
            <person name="Iquebal M.A."/>
            <person name="Jaiswal S."/>
            <person name="Angadi U.B."/>
            <person name="Kumar N."/>
            <person name="Raza M."/>
            <person name="Shah T.M."/>
            <person name="Rai A."/>
            <person name="Jena J.K."/>
        </authorList>
    </citation>
    <scope>NUCLEOTIDE SEQUENCE [LARGE SCALE GENOMIC DNA]</scope>
    <source>
        <strain evidence="2">DASCIFA01</strain>
        <tissue evidence="2">Testis</tissue>
    </source>
</reference>
<feature type="compositionally biased region" description="Pro residues" evidence="1">
    <location>
        <begin position="553"/>
        <end position="563"/>
    </location>
</feature>
<protein>
    <submittedName>
        <fullName evidence="2">Breast carcinoma-amplified sequence 1 isoform X2</fullName>
    </submittedName>
</protein>
<dbReference type="EMBL" id="QBIY01013325">
    <property type="protein sequence ID" value="RXN08297.1"/>
    <property type="molecule type" value="Genomic_DNA"/>
</dbReference>
<sequence length="753" mass="81132">MKLTVQIIYQVNTEKKVQNGELNGHAVPAPETEPEIIKKAPVEQKSETPPAPVTDQPKPPEKEEVDCSKANGPAHVETTPEPKTTVATDPEPPKKAPKPSGDEVSGFLKMFKKKSEPVKPAAESDDAVDALAKTLDLKNDVQPDKIFINANQKEILEEVAEKIKLQLVDAIPVQPVNSSVLTKRFSKTDEILPDLPAIQEAVAVPEELIAGEPVKRKPSEIHIGHLKSEEAQVDAKVAEDEEPKTEDAEKALKEDEELIQLVESIISDEKEQACENELNDVLTKVADEADSVSSDVKLAVDTVKVEEPVVGAEEPLLVAEEIADIVEEILQITQEQESLDAEESEELQRNKFKEILVIAEQPLTTSVEQALIAEEEITPLASDFNGSANVDEENWVIIEEPARPLNASGCLEEPVLAKSNSGDSAQLLSQLRSACTKVLEDASYKALRVDACADENTVHITIELCPDEFTCLNKDPVDIKTSAEPEPEPEPEAEALEPSPVEAADENNPSEEVKPVEKTVMNFFKTFVTPTKTSKEAKATPDASKEQVQEAPKAPPPPPPAPPKMESKAEPAVKKEETSAAKAATAAATKAEGSAKSKTKDSALSKLFRPKQVDASKSSTLEAAAKPEEPPAPKPEEKKLEKKSTFGNLFKPKVLLGQVSSRIQAAASSAATSISLMSAAAAPEPKKETPAAPPVAEAAPPAKAKEEPKPVAPAPQAAPDNKSVDSTDNSSPNMPRKLEKRNSLQLFFKNLVK</sequence>
<evidence type="ECO:0000313" key="3">
    <source>
        <dbReference type="Proteomes" id="UP000290572"/>
    </source>
</evidence>
<gene>
    <name evidence="2" type="ORF">ROHU_035380</name>
</gene>
<feature type="compositionally biased region" description="Basic and acidic residues" evidence="1">
    <location>
        <begin position="593"/>
        <end position="603"/>
    </location>
</feature>
<dbReference type="AlphaFoldDB" id="A0A498LS68"/>
<organism evidence="2 3">
    <name type="scientific">Labeo rohita</name>
    <name type="common">Indian major carp</name>
    <name type="synonym">Cyprinus rohita</name>
    <dbReference type="NCBI Taxonomy" id="84645"/>
    <lineage>
        <taxon>Eukaryota</taxon>
        <taxon>Metazoa</taxon>
        <taxon>Chordata</taxon>
        <taxon>Craniata</taxon>
        <taxon>Vertebrata</taxon>
        <taxon>Euteleostomi</taxon>
        <taxon>Actinopterygii</taxon>
        <taxon>Neopterygii</taxon>
        <taxon>Teleostei</taxon>
        <taxon>Ostariophysi</taxon>
        <taxon>Cypriniformes</taxon>
        <taxon>Cyprinidae</taxon>
        <taxon>Labeoninae</taxon>
        <taxon>Labeonini</taxon>
        <taxon>Labeo</taxon>
    </lineage>
</organism>
<accession>A0A498LS68</accession>
<feature type="compositionally biased region" description="Basic and acidic residues" evidence="1">
    <location>
        <begin position="58"/>
        <end position="67"/>
    </location>
</feature>
<feature type="region of interest" description="Disordered" evidence="1">
    <location>
        <begin position="12"/>
        <end position="125"/>
    </location>
</feature>
<evidence type="ECO:0000313" key="2">
    <source>
        <dbReference type="EMBL" id="RXN08297.1"/>
    </source>
</evidence>
<feature type="compositionally biased region" description="Basic and acidic residues" evidence="1">
    <location>
        <begin position="533"/>
        <end position="548"/>
    </location>
</feature>
<dbReference type="Proteomes" id="UP000290572">
    <property type="component" value="Unassembled WGS sequence"/>
</dbReference>
<feature type="compositionally biased region" description="Low complexity" evidence="1">
    <location>
        <begin position="580"/>
        <end position="592"/>
    </location>
</feature>
<evidence type="ECO:0007829" key="4">
    <source>
        <dbReference type="PeptideAtlas" id="A0A498LS68"/>
    </source>
</evidence>
<feature type="compositionally biased region" description="Acidic residues" evidence="1">
    <location>
        <begin position="485"/>
        <end position="495"/>
    </location>
</feature>